<comment type="caution">
    <text evidence="2">The sequence shown here is derived from an EMBL/GenBank/DDBJ whole genome shotgun (WGS) entry which is preliminary data.</text>
</comment>
<gene>
    <name evidence="2" type="ORF">EVB02_03450</name>
</gene>
<dbReference type="AlphaFoldDB" id="A0A520LKL5"/>
<proteinExistence type="predicted"/>
<dbReference type="Pfam" id="PF24696">
    <property type="entry name" value="UGSC"/>
    <property type="match status" value="1"/>
</dbReference>
<reference evidence="2 3" key="1">
    <citation type="submission" date="2019-02" db="EMBL/GenBank/DDBJ databases">
        <title>Prokaryotic population dynamics and viral predation in marine succession experiment using metagenomics: the confinement effect.</title>
        <authorList>
            <person name="Haro-Moreno J.M."/>
            <person name="Rodriguez-Valera F."/>
            <person name="Lopez-Perez M."/>
        </authorList>
    </citation>
    <scope>NUCLEOTIDE SEQUENCE [LARGE SCALE GENOMIC DNA]</scope>
    <source>
        <strain evidence="2">MED-G169</strain>
    </source>
</reference>
<name>A0A520LKL5_9GAMM</name>
<evidence type="ECO:0000259" key="1">
    <source>
        <dbReference type="Pfam" id="PF24696"/>
    </source>
</evidence>
<accession>A0A520LKL5</accession>
<dbReference type="EMBL" id="SHBO01000043">
    <property type="protein sequence ID" value="RZO05360.1"/>
    <property type="molecule type" value="Genomic_DNA"/>
</dbReference>
<organism evidence="2 3">
    <name type="scientific">SAR92 clade bacterium</name>
    <dbReference type="NCBI Taxonomy" id="2315479"/>
    <lineage>
        <taxon>Bacteria</taxon>
        <taxon>Pseudomonadati</taxon>
        <taxon>Pseudomonadota</taxon>
        <taxon>Gammaproteobacteria</taxon>
        <taxon>Cellvibrionales</taxon>
        <taxon>Porticoccaceae</taxon>
        <taxon>SAR92 clade</taxon>
    </lineage>
</organism>
<protein>
    <recommendedName>
        <fullName evidence="1">UGSC-like domain-containing protein</fullName>
    </recommendedName>
</protein>
<dbReference type="InterPro" id="IPR057767">
    <property type="entry name" value="UGSC-like_dom"/>
</dbReference>
<evidence type="ECO:0000313" key="3">
    <source>
        <dbReference type="Proteomes" id="UP000318148"/>
    </source>
</evidence>
<dbReference type="Proteomes" id="UP000318148">
    <property type="component" value="Unassembled WGS sequence"/>
</dbReference>
<sequence>MIKFIDPRGRVATPIEPYNLTKKVRKNKGEGITVALLANGFPDSELFFSKIGEAIKKRLPKIDTKLWNKGNAGNPANNQMLNEITNECSIAIAGYGH</sequence>
<feature type="domain" description="UGSC-like" evidence="1">
    <location>
        <begin position="5"/>
        <end position="97"/>
    </location>
</feature>
<evidence type="ECO:0000313" key="2">
    <source>
        <dbReference type="EMBL" id="RZO05360.1"/>
    </source>
</evidence>